<accession>A0A975G448</accession>
<evidence type="ECO:0000256" key="3">
    <source>
        <dbReference type="ARBA" id="ARBA00022452"/>
    </source>
</evidence>
<evidence type="ECO:0000256" key="7">
    <source>
        <dbReference type="ARBA" id="ARBA00023065"/>
    </source>
</evidence>
<keyword evidence="10 11" id="KW-0998">Cell outer membrane</keyword>
<dbReference type="Proteomes" id="UP000676409">
    <property type="component" value="Chromosome"/>
</dbReference>
<evidence type="ECO:0000259" key="15">
    <source>
        <dbReference type="Pfam" id="PF07715"/>
    </source>
</evidence>
<dbReference type="PANTHER" id="PTHR32552">
    <property type="entry name" value="FERRICHROME IRON RECEPTOR-RELATED"/>
    <property type="match status" value="1"/>
</dbReference>
<gene>
    <name evidence="16" type="ORF">KCG34_11960</name>
</gene>
<dbReference type="PROSITE" id="PS52016">
    <property type="entry name" value="TONB_DEPENDENT_REC_3"/>
    <property type="match status" value="1"/>
</dbReference>
<evidence type="ECO:0000259" key="14">
    <source>
        <dbReference type="Pfam" id="PF00593"/>
    </source>
</evidence>
<dbReference type="InterPro" id="IPR000531">
    <property type="entry name" value="Beta-barrel_TonB"/>
</dbReference>
<dbReference type="Gene3D" id="2.40.170.20">
    <property type="entry name" value="TonB-dependent receptor, beta-barrel domain"/>
    <property type="match status" value="1"/>
</dbReference>
<keyword evidence="17" id="KW-1185">Reference proteome</keyword>
<dbReference type="PANTHER" id="PTHR32552:SF81">
    <property type="entry name" value="TONB-DEPENDENT OUTER MEMBRANE RECEPTOR"/>
    <property type="match status" value="1"/>
</dbReference>
<evidence type="ECO:0000256" key="12">
    <source>
        <dbReference type="RuleBase" id="RU003357"/>
    </source>
</evidence>
<dbReference type="RefSeq" id="WP_211940570.1">
    <property type="nucleotide sequence ID" value="NZ_CP073078.1"/>
</dbReference>
<feature type="signal peptide" evidence="13">
    <location>
        <begin position="1"/>
        <end position="32"/>
    </location>
</feature>
<keyword evidence="6" id="KW-0408">Iron</keyword>
<dbReference type="InterPro" id="IPR039426">
    <property type="entry name" value="TonB-dep_rcpt-like"/>
</dbReference>
<proteinExistence type="inferred from homology"/>
<evidence type="ECO:0000256" key="2">
    <source>
        <dbReference type="ARBA" id="ARBA00022448"/>
    </source>
</evidence>
<keyword evidence="3 11" id="KW-1134">Transmembrane beta strand</keyword>
<evidence type="ECO:0000256" key="8">
    <source>
        <dbReference type="ARBA" id="ARBA00023077"/>
    </source>
</evidence>
<dbReference type="CDD" id="cd01347">
    <property type="entry name" value="ligand_gated_channel"/>
    <property type="match status" value="1"/>
</dbReference>
<evidence type="ECO:0000256" key="6">
    <source>
        <dbReference type="ARBA" id="ARBA00023004"/>
    </source>
</evidence>
<evidence type="ECO:0000256" key="10">
    <source>
        <dbReference type="ARBA" id="ARBA00023237"/>
    </source>
</evidence>
<comment type="similarity">
    <text evidence="11 12">Belongs to the TonB-dependent receptor family.</text>
</comment>
<reference evidence="16" key="1">
    <citation type="submission" date="2021-04" db="EMBL/GenBank/DDBJ databases">
        <title>The complete genome sequence of Caulobacter sp. S6.</title>
        <authorList>
            <person name="Tang Y."/>
            <person name="Ouyang W."/>
            <person name="Liu Q."/>
            <person name="Huang B."/>
            <person name="Guo Z."/>
            <person name="Lei P."/>
        </authorList>
    </citation>
    <scope>NUCLEOTIDE SEQUENCE</scope>
    <source>
        <strain evidence="16">S6</strain>
    </source>
</reference>
<evidence type="ECO:0000256" key="1">
    <source>
        <dbReference type="ARBA" id="ARBA00004571"/>
    </source>
</evidence>
<dbReference type="EMBL" id="CP073078">
    <property type="protein sequence ID" value="QUD90520.1"/>
    <property type="molecule type" value="Genomic_DNA"/>
</dbReference>
<feature type="domain" description="TonB-dependent receptor-like beta-barrel" evidence="14">
    <location>
        <begin position="312"/>
        <end position="753"/>
    </location>
</feature>
<dbReference type="Pfam" id="PF00593">
    <property type="entry name" value="TonB_dep_Rec_b-barrel"/>
    <property type="match status" value="1"/>
</dbReference>
<keyword evidence="5 11" id="KW-0812">Transmembrane</keyword>
<evidence type="ECO:0000313" key="16">
    <source>
        <dbReference type="EMBL" id="QUD90520.1"/>
    </source>
</evidence>
<name>A0A975G448_9CAUL</name>
<comment type="subcellular location">
    <subcellularLocation>
        <location evidence="1 11">Cell outer membrane</location>
        <topology evidence="1 11">Multi-pass membrane protein</topology>
    </subcellularLocation>
</comment>
<evidence type="ECO:0000256" key="11">
    <source>
        <dbReference type="PROSITE-ProRule" id="PRU01360"/>
    </source>
</evidence>
<keyword evidence="13" id="KW-0732">Signal</keyword>
<feature type="chain" id="PRO_5037961501" evidence="13">
    <location>
        <begin position="33"/>
        <end position="788"/>
    </location>
</feature>
<evidence type="ECO:0000256" key="9">
    <source>
        <dbReference type="ARBA" id="ARBA00023136"/>
    </source>
</evidence>
<keyword evidence="16" id="KW-0675">Receptor</keyword>
<organism evidence="16 17">
    <name type="scientific">Phenylobacterium montanum</name>
    <dbReference type="NCBI Taxonomy" id="2823693"/>
    <lineage>
        <taxon>Bacteria</taxon>
        <taxon>Pseudomonadati</taxon>
        <taxon>Pseudomonadota</taxon>
        <taxon>Alphaproteobacteria</taxon>
        <taxon>Caulobacterales</taxon>
        <taxon>Caulobacteraceae</taxon>
        <taxon>Phenylobacterium</taxon>
    </lineage>
</organism>
<keyword evidence="2 11" id="KW-0813">Transport</keyword>
<protein>
    <submittedName>
        <fullName evidence="16">TonB-dependent receptor</fullName>
    </submittedName>
</protein>
<dbReference type="AlphaFoldDB" id="A0A975G448"/>
<dbReference type="SUPFAM" id="SSF56935">
    <property type="entry name" value="Porins"/>
    <property type="match status" value="1"/>
</dbReference>
<dbReference type="GO" id="GO:0006826">
    <property type="term" value="P:iron ion transport"/>
    <property type="evidence" value="ECO:0007669"/>
    <property type="project" value="UniProtKB-KW"/>
</dbReference>
<dbReference type="InterPro" id="IPR036942">
    <property type="entry name" value="Beta-barrel_TonB_sf"/>
</dbReference>
<sequence length="788" mass="85485">MGSFKRGSAQRSVLASLGVFGMAALFGAPAQAQTASPATAAPAADAVAQVETVIVTARRRSESVETTPVAVTAIAPSVLKNAAAPDVRDLAGHAPGLVIDQVNAGPSAAAISIRGISFEDIEKSFDPAVGVLIDDVYIGTNTGQLTDAFDLQAVEVLRGPQGSLFGRNTIGGVVKVERTRPTGVFGGSIDTIQGDYGRQEYHAVLNLPQIGDQLSTKLFFSSRQSDGYERNVTLNQRTPASDIKRYGVDFLWKPTQNFDINLTLEHERERSKVDQASLSTSSDLICASLPLGPEGSLIYLGPPFQPPQSECNRNNKNDLYTTFSNKVGEVNNDEDDVTVQANWHIGRATLTSVTGYRTNKEHVAQDFDATSVNFFDTVRDQKYHQFSEELRLSGDFGKRLTYVGGLYYFDSHYDLNQLTNYGLLLQTAAGLPAQGQQLVGHDSKSYAAFGDVNWEFLPKWRLDVGGRYTRDDKNLHNDFVGAFNVDAGKSWGEFTPKASIDYRPTDDIMAYFSYSRGYRSGGFNGRASTIYSSTTPYNPETVDAFELGAKTQWFDRRLVANIALFDTEYHNKQEEVVVKTPPGSPDPQETLVANAASAKIRGVEIEVQATPVRHLEIHGGLGLLDGKYSNFYQADATYTTLRDDLSNLTLRRAPKTTANLGFSYKIPSAVGDWTVAADYHYIAKHQTAIVAAPGTGVWSGAGCATGTQPCTFTPALSDPRSLAQASNIIDASLNWDHPLAAGTVRVSVFGRNLLDDRGLAGALPVAGLFTFGTPRPPLTWGVQLGYRF</sequence>
<dbReference type="GO" id="GO:0009279">
    <property type="term" value="C:cell outer membrane"/>
    <property type="evidence" value="ECO:0007669"/>
    <property type="project" value="UniProtKB-SubCell"/>
</dbReference>
<keyword evidence="4" id="KW-0410">Iron transport</keyword>
<feature type="domain" description="TonB-dependent receptor plug" evidence="15">
    <location>
        <begin position="64"/>
        <end position="173"/>
    </location>
</feature>
<evidence type="ECO:0000256" key="5">
    <source>
        <dbReference type="ARBA" id="ARBA00022692"/>
    </source>
</evidence>
<dbReference type="KEGG" id="caul:KCG34_11960"/>
<keyword evidence="8 12" id="KW-0798">TonB box</keyword>
<evidence type="ECO:0000256" key="13">
    <source>
        <dbReference type="SAM" id="SignalP"/>
    </source>
</evidence>
<evidence type="ECO:0000313" key="17">
    <source>
        <dbReference type="Proteomes" id="UP000676409"/>
    </source>
</evidence>
<dbReference type="Pfam" id="PF07715">
    <property type="entry name" value="Plug"/>
    <property type="match status" value="1"/>
</dbReference>
<keyword evidence="7" id="KW-0406">Ion transport</keyword>
<keyword evidence="9 11" id="KW-0472">Membrane</keyword>
<dbReference type="InterPro" id="IPR012910">
    <property type="entry name" value="Plug_dom"/>
</dbReference>
<evidence type="ECO:0000256" key="4">
    <source>
        <dbReference type="ARBA" id="ARBA00022496"/>
    </source>
</evidence>